<protein>
    <recommendedName>
        <fullName evidence="3">Polyketide cyclase / dehydrase and lipid transport</fullName>
    </recommendedName>
</protein>
<dbReference type="InterPro" id="IPR019587">
    <property type="entry name" value="Polyketide_cyclase/dehydratase"/>
</dbReference>
<reference evidence="1 2" key="1">
    <citation type="journal article" date="2019" name="Int. J. Syst. Evol. Microbiol.">
        <title>The Global Catalogue of Microorganisms (GCM) 10K type strain sequencing project: providing services to taxonomists for standard genome sequencing and annotation.</title>
        <authorList>
            <consortium name="The Broad Institute Genomics Platform"/>
            <consortium name="The Broad Institute Genome Sequencing Center for Infectious Disease"/>
            <person name="Wu L."/>
            <person name="Ma J."/>
        </authorList>
    </citation>
    <scope>NUCLEOTIDE SEQUENCE [LARGE SCALE GENOMIC DNA]</scope>
    <source>
        <strain evidence="1 2">JCM 14942</strain>
    </source>
</reference>
<dbReference type="Pfam" id="PF10604">
    <property type="entry name" value="Polyketide_cyc2"/>
    <property type="match status" value="1"/>
</dbReference>
<evidence type="ECO:0000313" key="2">
    <source>
        <dbReference type="Proteomes" id="UP001500842"/>
    </source>
</evidence>
<dbReference type="Gene3D" id="3.30.530.20">
    <property type="match status" value="1"/>
</dbReference>
<comment type="caution">
    <text evidence="1">The sequence shown here is derived from an EMBL/GenBank/DDBJ whole genome shotgun (WGS) entry which is preliminary data.</text>
</comment>
<dbReference type="RefSeq" id="WP_181411190.1">
    <property type="nucleotide sequence ID" value="NZ_BAAAOR010000007.1"/>
</dbReference>
<dbReference type="InterPro" id="IPR023393">
    <property type="entry name" value="START-like_dom_sf"/>
</dbReference>
<proteinExistence type="predicted"/>
<organism evidence="1 2">
    <name type="scientific">Nocardioides humi</name>
    <dbReference type="NCBI Taxonomy" id="449461"/>
    <lineage>
        <taxon>Bacteria</taxon>
        <taxon>Bacillati</taxon>
        <taxon>Actinomycetota</taxon>
        <taxon>Actinomycetes</taxon>
        <taxon>Propionibacteriales</taxon>
        <taxon>Nocardioidaceae</taxon>
        <taxon>Nocardioides</taxon>
    </lineage>
</organism>
<name>A0ABN1ZXP3_9ACTN</name>
<accession>A0ABN1ZXP3</accession>
<sequence>MERVIATTVPVPRPAAEVAGYVLDWGNDPRWRSRVTSLMCTPPGRAEVGQRQVERLTFWGMRFETHTEVVAADALHAGYVGGQPPVEVRGHRQVEPDGPDRCTLTVLTRLRLSGAIRLAAPLLVPAYRRGDRADLDRLVALLAGQAGD</sequence>
<dbReference type="Proteomes" id="UP001500842">
    <property type="component" value="Unassembled WGS sequence"/>
</dbReference>
<keyword evidence="2" id="KW-1185">Reference proteome</keyword>
<gene>
    <name evidence="1" type="ORF">GCM10009788_08340</name>
</gene>
<dbReference type="SUPFAM" id="SSF55961">
    <property type="entry name" value="Bet v1-like"/>
    <property type="match status" value="1"/>
</dbReference>
<dbReference type="EMBL" id="BAAAOR010000007">
    <property type="protein sequence ID" value="GAA1506763.1"/>
    <property type="molecule type" value="Genomic_DNA"/>
</dbReference>
<evidence type="ECO:0000313" key="1">
    <source>
        <dbReference type="EMBL" id="GAA1506763.1"/>
    </source>
</evidence>
<evidence type="ECO:0008006" key="3">
    <source>
        <dbReference type="Google" id="ProtNLM"/>
    </source>
</evidence>